<name>F2JNK1_CELLD</name>
<accession>F2JNK1</accession>
<dbReference type="RefSeq" id="WP_013658055.1">
    <property type="nucleotide sequence ID" value="NC_015275.1"/>
</dbReference>
<organism evidence="1 2">
    <name type="scientific">Cellulosilyticum lentocellum (strain ATCC 49066 / DSM 5427 / NCIMB 11756 / RHM5)</name>
    <name type="common">Clostridium lentocellum</name>
    <dbReference type="NCBI Taxonomy" id="642492"/>
    <lineage>
        <taxon>Bacteria</taxon>
        <taxon>Bacillati</taxon>
        <taxon>Bacillota</taxon>
        <taxon>Clostridia</taxon>
        <taxon>Lachnospirales</taxon>
        <taxon>Cellulosilyticaceae</taxon>
        <taxon>Cellulosilyticum</taxon>
    </lineage>
</organism>
<proteinExistence type="predicted"/>
<dbReference type="EMBL" id="CP002582">
    <property type="protein sequence ID" value="ADZ84777.1"/>
    <property type="molecule type" value="Genomic_DNA"/>
</dbReference>
<keyword evidence="2" id="KW-1185">Reference proteome</keyword>
<evidence type="ECO:0000313" key="1">
    <source>
        <dbReference type="EMBL" id="ADZ84777.1"/>
    </source>
</evidence>
<protein>
    <submittedName>
        <fullName evidence="1">Uncharacterized protein</fullName>
    </submittedName>
</protein>
<dbReference type="Proteomes" id="UP000008467">
    <property type="component" value="Chromosome"/>
</dbReference>
<dbReference type="KEGG" id="cle:Clole_3081"/>
<sequence length="95" mass="11260">MVIKVDFDYDADYIYCPDGVSLDMDTLIRRFNNWIYDESINHPFWIDDTHCGVCYRGDAIAYWLNECVLEKNQDAAKVIEQMIKEDKAYDYAIML</sequence>
<dbReference type="AlphaFoldDB" id="F2JNK1"/>
<reference evidence="1 2" key="1">
    <citation type="journal article" date="2011" name="J. Bacteriol.">
        <title>Complete genome sequence of the cellulose-degrading bacterium Cellulosilyticum lentocellum.</title>
        <authorList>
            <consortium name="US DOE Joint Genome Institute"/>
            <person name="Miller D.A."/>
            <person name="Suen G."/>
            <person name="Bruce D."/>
            <person name="Copeland A."/>
            <person name="Cheng J.F."/>
            <person name="Detter C."/>
            <person name="Goodwin L.A."/>
            <person name="Han C.S."/>
            <person name="Hauser L.J."/>
            <person name="Land M.L."/>
            <person name="Lapidus A."/>
            <person name="Lucas S."/>
            <person name="Meincke L."/>
            <person name="Pitluck S."/>
            <person name="Tapia R."/>
            <person name="Teshima H."/>
            <person name="Woyke T."/>
            <person name="Fox B.G."/>
            <person name="Angert E.R."/>
            <person name="Currie C.R."/>
        </authorList>
    </citation>
    <scope>NUCLEOTIDE SEQUENCE [LARGE SCALE GENOMIC DNA]</scope>
    <source>
        <strain evidence="2">ATCC 49066 / DSM 5427 / NCIMB 11756 / RHM5</strain>
    </source>
</reference>
<dbReference type="HOGENOM" id="CLU_2244543_0_0_9"/>
<gene>
    <name evidence="1" type="ordered locus">Clole_3081</name>
</gene>
<evidence type="ECO:0000313" key="2">
    <source>
        <dbReference type="Proteomes" id="UP000008467"/>
    </source>
</evidence>
<dbReference type="STRING" id="642492.Clole_3081"/>
<dbReference type="eggNOG" id="ENOG5033GUU">
    <property type="taxonomic scope" value="Bacteria"/>
</dbReference>